<keyword evidence="21" id="KW-1185">Reference proteome</keyword>
<evidence type="ECO:0000256" key="5">
    <source>
        <dbReference type="ARBA" id="ARBA00022729"/>
    </source>
</evidence>
<evidence type="ECO:0000256" key="14">
    <source>
        <dbReference type="ARBA" id="ARBA00023257"/>
    </source>
</evidence>
<evidence type="ECO:0000256" key="8">
    <source>
        <dbReference type="ARBA" id="ARBA00023040"/>
    </source>
</evidence>
<dbReference type="PANTHER" id="PTHR32546:SF7">
    <property type="entry name" value="G-PROTEIN COUPLED RECEPTOR 179-RELATED"/>
    <property type="match status" value="1"/>
</dbReference>
<evidence type="ECO:0000256" key="17">
    <source>
        <dbReference type="SAM" id="MobiDB-lite"/>
    </source>
</evidence>
<keyword evidence="12" id="KW-0325">Glycoprotein</keyword>
<dbReference type="STRING" id="299123.ENSLSDP00000001669"/>
<evidence type="ECO:0000256" key="18">
    <source>
        <dbReference type="SAM" id="Phobius"/>
    </source>
</evidence>
<dbReference type="Gene3D" id="3.30.450.20">
    <property type="entry name" value="PAS domain"/>
    <property type="match status" value="1"/>
</dbReference>
<keyword evidence="7" id="KW-0770">Synapse</keyword>
<dbReference type="Pfam" id="PF00003">
    <property type="entry name" value="7tm_3"/>
    <property type="match status" value="1"/>
</dbReference>
<evidence type="ECO:0000313" key="20">
    <source>
        <dbReference type="EMBL" id="OWK51089.1"/>
    </source>
</evidence>
<keyword evidence="10" id="KW-1015">Disulfide bond</keyword>
<feature type="transmembrane region" description="Helical" evidence="18">
    <location>
        <begin position="424"/>
        <end position="447"/>
    </location>
</feature>
<accession>A0A218UBK2</accession>
<comment type="subcellular location">
    <subcellularLocation>
        <location evidence="1">Cell projection</location>
        <location evidence="1">Neuron projection</location>
    </subcellularLocation>
    <subcellularLocation>
        <location evidence="16">Postsynaptic cell membrane</location>
        <topology evidence="16">Multi-pass membrane protein</topology>
    </subcellularLocation>
</comment>
<reference evidence="20 21" key="1">
    <citation type="submission" date="2017-05" db="EMBL/GenBank/DDBJ databases">
        <title>Genome of assembly of the Bengalese finch, Lonchura striata domestica.</title>
        <authorList>
            <person name="Colquitt B.M."/>
            <person name="Brainard M.S."/>
        </authorList>
    </citation>
    <scope>NUCLEOTIDE SEQUENCE [LARGE SCALE GENOMIC DNA]</scope>
    <source>
        <strain evidence="20">White83orange57</strain>
    </source>
</reference>
<evidence type="ECO:0000259" key="19">
    <source>
        <dbReference type="PROSITE" id="PS50259"/>
    </source>
</evidence>
<evidence type="ECO:0000256" key="4">
    <source>
        <dbReference type="ARBA" id="ARBA00022692"/>
    </source>
</evidence>
<dbReference type="Proteomes" id="UP000197619">
    <property type="component" value="Unassembled WGS sequence"/>
</dbReference>
<dbReference type="GO" id="GO:0004930">
    <property type="term" value="F:G protein-coupled receptor activity"/>
    <property type="evidence" value="ECO:0007669"/>
    <property type="project" value="UniProtKB-KW"/>
</dbReference>
<keyword evidence="4 18" id="KW-0812">Transmembrane</keyword>
<dbReference type="AlphaFoldDB" id="A0A218UBK2"/>
<evidence type="ECO:0000256" key="7">
    <source>
        <dbReference type="ARBA" id="ARBA00023018"/>
    </source>
</evidence>
<evidence type="ECO:0000256" key="10">
    <source>
        <dbReference type="ARBA" id="ARBA00023157"/>
    </source>
</evidence>
<dbReference type="InterPro" id="IPR017978">
    <property type="entry name" value="GPCR_3_C"/>
</dbReference>
<feature type="transmembrane region" description="Helical" evidence="18">
    <location>
        <begin position="493"/>
        <end position="515"/>
    </location>
</feature>
<evidence type="ECO:0000256" key="15">
    <source>
        <dbReference type="ARBA" id="ARBA00023273"/>
    </source>
</evidence>
<comment type="similarity">
    <text evidence="2">Belongs to the G-protein coupled receptor 3 family.</text>
</comment>
<feature type="region of interest" description="Disordered" evidence="17">
    <location>
        <begin position="814"/>
        <end position="935"/>
    </location>
</feature>
<feature type="compositionally biased region" description="Pro residues" evidence="17">
    <location>
        <begin position="879"/>
        <end position="888"/>
    </location>
</feature>
<evidence type="ECO:0000256" key="1">
    <source>
        <dbReference type="ARBA" id="ARBA00004487"/>
    </source>
</evidence>
<feature type="region of interest" description="Disordered" evidence="17">
    <location>
        <begin position="458"/>
        <end position="481"/>
    </location>
</feature>
<keyword evidence="13" id="KW-0807">Transducer</keyword>
<keyword evidence="5" id="KW-0732">Signal</keyword>
<keyword evidence="15" id="KW-0966">Cell projection</keyword>
<feature type="transmembrane region" description="Helical" evidence="18">
    <location>
        <begin position="45"/>
        <end position="70"/>
    </location>
</feature>
<dbReference type="InterPro" id="IPR043458">
    <property type="entry name" value="GPR158/179"/>
</dbReference>
<proteinExistence type="inferred from homology"/>
<evidence type="ECO:0000256" key="2">
    <source>
        <dbReference type="ARBA" id="ARBA00007242"/>
    </source>
</evidence>
<feature type="compositionally biased region" description="Polar residues" evidence="17">
    <location>
        <begin position="961"/>
        <end position="970"/>
    </location>
</feature>
<name>A0A218UBK2_9PASE</name>
<dbReference type="CDD" id="cd15293">
    <property type="entry name" value="7tmC_GPR158-like"/>
    <property type="match status" value="1"/>
</dbReference>
<dbReference type="GO" id="GO:0043005">
    <property type="term" value="C:neuron projection"/>
    <property type="evidence" value="ECO:0007669"/>
    <property type="project" value="UniProtKB-SubCell"/>
</dbReference>
<feature type="region of interest" description="Disordered" evidence="17">
    <location>
        <begin position="947"/>
        <end position="1078"/>
    </location>
</feature>
<evidence type="ECO:0000256" key="13">
    <source>
        <dbReference type="ARBA" id="ARBA00023224"/>
    </source>
</evidence>
<organism evidence="20 21">
    <name type="scientific">Lonchura striata</name>
    <name type="common">white-rumped munia</name>
    <dbReference type="NCBI Taxonomy" id="40157"/>
    <lineage>
        <taxon>Eukaryota</taxon>
        <taxon>Metazoa</taxon>
        <taxon>Chordata</taxon>
        <taxon>Craniata</taxon>
        <taxon>Vertebrata</taxon>
        <taxon>Euteleostomi</taxon>
        <taxon>Archelosauria</taxon>
        <taxon>Archosauria</taxon>
        <taxon>Dinosauria</taxon>
        <taxon>Saurischia</taxon>
        <taxon>Theropoda</taxon>
        <taxon>Coelurosauria</taxon>
        <taxon>Aves</taxon>
        <taxon>Neognathae</taxon>
        <taxon>Neoaves</taxon>
        <taxon>Telluraves</taxon>
        <taxon>Australaves</taxon>
        <taxon>Passeriformes</taxon>
        <taxon>Passeroidea</taxon>
        <taxon>Estrildidae</taxon>
        <taxon>Estrildinae</taxon>
        <taxon>Lonchura</taxon>
    </lineage>
</organism>
<dbReference type="PROSITE" id="PS50259">
    <property type="entry name" value="G_PROTEIN_RECEP_F3_4"/>
    <property type="match status" value="1"/>
</dbReference>
<feature type="transmembrane region" description="Helical" evidence="18">
    <location>
        <begin position="527"/>
        <end position="546"/>
    </location>
</feature>
<comment type="caution">
    <text evidence="20">The sequence shown here is derived from an EMBL/GenBank/DDBJ whole genome shotgun (WGS) entry which is preliminary data.</text>
</comment>
<feature type="domain" description="G-protein coupled receptors family 3 profile" evidence="19">
    <location>
        <begin position="488"/>
        <end position="678"/>
    </location>
</feature>
<keyword evidence="8" id="KW-0297">G-protein coupled receptor</keyword>
<dbReference type="InterPro" id="IPR054714">
    <property type="entry name" value="GPR158_179_extracellular"/>
</dbReference>
<keyword evidence="6 18" id="KW-1133">Transmembrane helix</keyword>
<dbReference type="GO" id="GO:0045211">
    <property type="term" value="C:postsynaptic membrane"/>
    <property type="evidence" value="ECO:0007669"/>
    <property type="project" value="UniProtKB-SubCell"/>
</dbReference>
<dbReference type="Pfam" id="PF22572">
    <property type="entry name" value="GPR158_179_EC"/>
    <property type="match status" value="1"/>
</dbReference>
<gene>
    <name evidence="20" type="primary">GPR158_1</name>
    <name evidence="20" type="ORF">RLOC_00003072</name>
</gene>
<feature type="region of interest" description="Disordered" evidence="17">
    <location>
        <begin position="1090"/>
        <end position="1168"/>
    </location>
</feature>
<dbReference type="EMBL" id="MUZQ01000467">
    <property type="protein sequence ID" value="OWK51089.1"/>
    <property type="molecule type" value="Genomic_DNA"/>
</dbReference>
<evidence type="ECO:0000256" key="11">
    <source>
        <dbReference type="ARBA" id="ARBA00023170"/>
    </source>
</evidence>
<keyword evidence="14" id="KW-0628">Postsynaptic cell membrane</keyword>
<dbReference type="PANTHER" id="PTHR32546">
    <property type="entry name" value="G-PROTEIN COUPLED RECEPTOR 158-RELATED"/>
    <property type="match status" value="1"/>
</dbReference>
<feature type="compositionally biased region" description="Low complexity" evidence="17">
    <location>
        <begin position="828"/>
        <end position="841"/>
    </location>
</feature>
<feature type="transmembrane region" description="Helical" evidence="18">
    <location>
        <begin position="9"/>
        <end position="39"/>
    </location>
</feature>
<evidence type="ECO:0000256" key="9">
    <source>
        <dbReference type="ARBA" id="ARBA00023136"/>
    </source>
</evidence>
<keyword evidence="9 18" id="KW-0472">Membrane</keyword>
<evidence type="ECO:0000313" key="21">
    <source>
        <dbReference type="Proteomes" id="UP000197619"/>
    </source>
</evidence>
<evidence type="ECO:0000256" key="3">
    <source>
        <dbReference type="ARBA" id="ARBA00022475"/>
    </source>
</evidence>
<feature type="transmembrane region" description="Helical" evidence="18">
    <location>
        <begin position="77"/>
        <end position="95"/>
    </location>
</feature>
<evidence type="ECO:0000256" key="6">
    <source>
        <dbReference type="ARBA" id="ARBA00022989"/>
    </source>
</evidence>
<evidence type="ECO:0000256" key="12">
    <source>
        <dbReference type="ARBA" id="ARBA00023180"/>
    </source>
</evidence>
<feature type="non-terminal residue" evidence="20">
    <location>
        <position position="1168"/>
    </location>
</feature>
<sequence length="1168" mass="126982">MSTTKGRSWFFIITIITIIIIIITIIIITIIIVIIIVIITIITIIIIAIIIIIFIAIITIIIIIIIAIIIIITNITIIIIITIIITTIVITIIVTTKVTTQVTTKVTIRPGAPGDSEGSAAALAFLRTGDAERLARANCSSGAVAAGAPGSGPPPGLRAALRAAPEALAHAANFLNMLFQTNDIREASVAEDVEWYQALVRSLAEGHPWVRRAVLALDAHPLAPKPRLMLQATKGDGQILLQDVSNAAPDLGNLSWDSEWFNGLKSQRLPALRKRLLSNDLRSLETPKWQRGDSYLGDPGHVRWSPPFLECREGRFVPTWAVTLSSAFYGLKPDLSPEFKGVVRVDVELRDVAIDQCSSGPGWFSDTHRCDLNSTQLWGEDGVGSGVAGADGGSRLGCRPCPPGCATCEDDSPCLVQEDRALRAAVLSCQACCMLAVFLSMLLSYHFRRSKARRPRAPLAPLSPQTLRGQGSPLPTPRPLTPRSLQRIRTSGIVLLETILFGSLLLYFPVFILYFQPSVFRCIVLRWVRMLGFAIVYGTITLKLYRVLRAFLARAARRAPSAPSGRALRLLAPILLPVLWFLAAWTAGALQDARRNVPLVTRAQTARGLRFSLCRHDCWDYMMVIAEVLFLLWGSFLCHATRAVPSAFHEPRYLGIALHNELVLSAAFHALSMGRVWVLKICREKGIWVLWISRGKQVWVLGTPTVGRVWVLRICREKGFLHTGSPLREEITAEVYEDELDMRRSGSCMNSSIASAWSERSLDPDDIREELKKLYRQLEVHKTWRMATNNPHLAKKRSSRRSLARSILRRSDAGLAESGAGDRPGTLSRRSSSAKRLADASGTGLRMRDESSRRRSSALRKSRSSEGPPREPRRGSPTRSPPEEPPPAAVRDVEQSDSDSLDAAPLLCKSASAQNLAGHWQRPPGRPPPLQKSHSVVTGAREVALLAARHLSAPAPGVPSDTATPQSPRGSQEDAAPPGDAEGHERVTYAPVKKSVSVDSARPARKVRVTVKKTPPPPPVRYQSLQRSGTLGDSPEPAPGPPGPAGQAEGTAGHDPERGSPPAGKGRMLTPRATSAHVCPWELIQDEILSRKQKAAEAAESGSPGDTAATSPGPKPPPAKSFRSLGLAIKALNRSRGKSILKGKSEGSLRKRGSSSRREKPGLAEASA</sequence>
<protein>
    <submittedName>
        <fullName evidence="20">G-protein coupled receptor 158</fullName>
    </submittedName>
</protein>
<keyword evidence="11 20" id="KW-0675">Receptor</keyword>
<keyword evidence="3" id="KW-1003">Cell membrane</keyword>
<evidence type="ECO:0000256" key="16">
    <source>
        <dbReference type="ARBA" id="ARBA00034104"/>
    </source>
</evidence>
<feature type="transmembrane region" description="Helical" evidence="18">
    <location>
        <begin position="567"/>
        <end position="590"/>
    </location>
</feature>